<dbReference type="EMBL" id="JAQQWE010000003">
    <property type="protein sequence ID" value="KAK7959516.1"/>
    <property type="molecule type" value="Genomic_DNA"/>
</dbReference>
<sequence>MDTADPAIELGAYTPSHCKFEPIEVCGHHRNLYGTVSAQKTRHDGSSSVDVAFQAYSVLANFKHCQELFSAMAPSRHATSISQTGSACWLLDASVKLHEYLTRSGTPDALTWDSAAAYLQQQSLLRGIGDGDIQLSHYFVFCLVGTMTCLYRPSKSGAISYNWRLFEIETCSATTSHSFGCYSNSTPYRLDTSFPIGNFLSGYGNILPLSDKNGRTSVDEEWILDPTKLNADILGNILKIGVTWTDTLGAHLDFDDVSNTLYLFRQATICLLNATPPEEGRTIVQSPDEVAQLMQEILLSVHVLYGQCPKSRRAFKEHQVFKEIPQRDRDRLLQSLCNGQADLTSFDRRQKRFYNIKTDFPLLGPRLLSLAKHAQSQEPTTLKQLWRDKRKTLQWWTFWAVIVFGSVSTVLSVAQTVLSAMQVHYAASDPRP</sequence>
<evidence type="ECO:0000256" key="1">
    <source>
        <dbReference type="SAM" id="Phobius"/>
    </source>
</evidence>
<evidence type="ECO:0000313" key="3">
    <source>
        <dbReference type="Proteomes" id="UP001391051"/>
    </source>
</evidence>
<reference evidence="2 3" key="1">
    <citation type="submission" date="2023-01" db="EMBL/GenBank/DDBJ databases">
        <title>Analysis of 21 Apiospora genomes using comparative genomics revels a genus with tremendous synthesis potential of carbohydrate active enzymes and secondary metabolites.</title>
        <authorList>
            <person name="Sorensen T."/>
        </authorList>
    </citation>
    <scope>NUCLEOTIDE SEQUENCE [LARGE SCALE GENOMIC DNA]</scope>
    <source>
        <strain evidence="2 3">CBS 24483</strain>
    </source>
</reference>
<dbReference type="Proteomes" id="UP001391051">
    <property type="component" value="Unassembled WGS sequence"/>
</dbReference>
<feature type="transmembrane region" description="Helical" evidence="1">
    <location>
        <begin position="393"/>
        <end position="414"/>
    </location>
</feature>
<gene>
    <name evidence="2" type="ORF">PG986_004370</name>
</gene>
<keyword evidence="1" id="KW-1133">Transmembrane helix</keyword>
<evidence type="ECO:0000313" key="2">
    <source>
        <dbReference type="EMBL" id="KAK7959516.1"/>
    </source>
</evidence>
<dbReference type="RefSeq" id="XP_066703219.1">
    <property type="nucleotide sequence ID" value="XM_066840592.1"/>
</dbReference>
<keyword evidence="1" id="KW-0472">Membrane</keyword>
<keyword evidence="3" id="KW-1185">Reference proteome</keyword>
<name>A0ABR1QMR2_9PEZI</name>
<protein>
    <submittedName>
        <fullName evidence="2">Uncharacterized protein</fullName>
    </submittedName>
</protein>
<proteinExistence type="predicted"/>
<comment type="caution">
    <text evidence="2">The sequence shown here is derived from an EMBL/GenBank/DDBJ whole genome shotgun (WGS) entry which is preliminary data.</text>
</comment>
<keyword evidence="1" id="KW-0812">Transmembrane</keyword>
<organism evidence="2 3">
    <name type="scientific">Apiospora aurea</name>
    <dbReference type="NCBI Taxonomy" id="335848"/>
    <lineage>
        <taxon>Eukaryota</taxon>
        <taxon>Fungi</taxon>
        <taxon>Dikarya</taxon>
        <taxon>Ascomycota</taxon>
        <taxon>Pezizomycotina</taxon>
        <taxon>Sordariomycetes</taxon>
        <taxon>Xylariomycetidae</taxon>
        <taxon>Amphisphaeriales</taxon>
        <taxon>Apiosporaceae</taxon>
        <taxon>Apiospora</taxon>
    </lineage>
</organism>
<dbReference type="GeneID" id="92073654"/>
<accession>A0ABR1QMR2</accession>